<accession>A0ABT6QJJ7</accession>
<comment type="caution">
    <text evidence="1">The sequence shown here is derived from an EMBL/GenBank/DDBJ whole genome shotgun (WGS) entry which is preliminary data.</text>
</comment>
<organism evidence="1 2">
    <name type="scientific">Pseudomonas fungipugnans</name>
    <dbReference type="NCBI Taxonomy" id="3024217"/>
    <lineage>
        <taxon>Bacteria</taxon>
        <taxon>Pseudomonadati</taxon>
        <taxon>Pseudomonadota</taxon>
        <taxon>Gammaproteobacteria</taxon>
        <taxon>Pseudomonadales</taxon>
        <taxon>Pseudomonadaceae</taxon>
        <taxon>Pseudomonas</taxon>
    </lineage>
</organism>
<gene>
    <name evidence="1" type="ORF">POF45_06370</name>
</gene>
<dbReference type="EMBL" id="JARBWL010000001">
    <property type="protein sequence ID" value="MDI2591057.1"/>
    <property type="molecule type" value="Genomic_DNA"/>
</dbReference>
<proteinExistence type="predicted"/>
<evidence type="ECO:0000313" key="1">
    <source>
        <dbReference type="EMBL" id="MDI2591057.1"/>
    </source>
</evidence>
<reference evidence="1 2" key="1">
    <citation type="submission" date="2023-02" db="EMBL/GenBank/DDBJ databases">
        <title>Pseudomonas chrutzelriedensis sp. nov., a potently antifungal strain isolated from moss.</title>
        <authorList>
            <person name="Schnyder A."/>
            <person name="Kalawong R."/>
            <person name="Eberl L."/>
            <person name="Agnoli K."/>
        </authorList>
    </citation>
    <scope>NUCLEOTIDE SEQUENCE [LARGE SCALE GENOMIC DNA]</scope>
    <source>
        <strain evidence="1 2">681</strain>
    </source>
</reference>
<sequence>MAILILDALAPAPPPIAMELSEAVPFSCEAAIAMGLIASIQKTVSATAVAPDVFKPRLRCRAGPLLVFLLASSEATTQQHIDVFQTTENILFINEFGVAPTSRTRVIHGVMTSAFHLTLDIKTLFTNDTAPINQHG</sequence>
<evidence type="ECO:0000313" key="2">
    <source>
        <dbReference type="Proteomes" id="UP001159100"/>
    </source>
</evidence>
<keyword evidence="2" id="KW-1185">Reference proteome</keyword>
<name>A0ABT6QJJ7_9PSED</name>
<protein>
    <submittedName>
        <fullName evidence="1">Uncharacterized protein</fullName>
    </submittedName>
</protein>
<dbReference type="Proteomes" id="UP001159100">
    <property type="component" value="Unassembled WGS sequence"/>
</dbReference>